<dbReference type="Gene3D" id="1.10.287.130">
    <property type="match status" value="1"/>
</dbReference>
<dbReference type="InterPro" id="IPR013654">
    <property type="entry name" value="PAS_2"/>
</dbReference>
<dbReference type="Gene3D" id="3.30.565.10">
    <property type="entry name" value="Histidine kinase-like ATPase, C-terminal domain"/>
    <property type="match status" value="1"/>
</dbReference>
<feature type="domain" description="Histidine kinase" evidence="11">
    <location>
        <begin position="522"/>
        <end position="738"/>
    </location>
</feature>
<dbReference type="SMART" id="SM00388">
    <property type="entry name" value="HisKA"/>
    <property type="match status" value="1"/>
</dbReference>
<evidence type="ECO:0000313" key="12">
    <source>
        <dbReference type="EMBL" id="MEK8033568.1"/>
    </source>
</evidence>
<dbReference type="InterPro" id="IPR003018">
    <property type="entry name" value="GAF"/>
</dbReference>
<evidence type="ECO:0000259" key="11">
    <source>
        <dbReference type="PROSITE" id="PS50109"/>
    </source>
</evidence>
<comment type="caution">
    <text evidence="12">The sequence shown here is derived from an EMBL/GenBank/DDBJ whole genome shotgun (WGS) entry which is preliminary data.</text>
</comment>
<keyword evidence="5" id="KW-0716">Sensory transduction</keyword>
<feature type="domain" description="Phytochrome chromophore attachment site" evidence="10">
    <location>
        <begin position="142"/>
        <end position="300"/>
    </location>
</feature>
<evidence type="ECO:0000256" key="7">
    <source>
        <dbReference type="ARBA" id="ARBA00022777"/>
    </source>
</evidence>
<dbReference type="Gene3D" id="3.30.450.270">
    <property type="match status" value="1"/>
</dbReference>
<keyword evidence="12" id="KW-0067">ATP-binding</keyword>
<comment type="catalytic activity">
    <reaction evidence="1">
        <text>ATP + protein L-histidine = ADP + protein N-phospho-L-histidine.</text>
        <dbReference type="EC" id="2.7.13.3"/>
    </reaction>
</comment>
<dbReference type="SMART" id="SM00065">
    <property type="entry name" value="GAF"/>
    <property type="match status" value="1"/>
</dbReference>
<dbReference type="InterPro" id="IPR003594">
    <property type="entry name" value="HATPase_dom"/>
</dbReference>
<evidence type="ECO:0000259" key="10">
    <source>
        <dbReference type="PROSITE" id="PS50046"/>
    </source>
</evidence>
<dbReference type="InterPro" id="IPR035965">
    <property type="entry name" value="PAS-like_dom_sf"/>
</dbReference>
<dbReference type="CDD" id="cd00082">
    <property type="entry name" value="HisKA"/>
    <property type="match status" value="1"/>
</dbReference>
<accession>A0ABU9BYQ1</accession>
<evidence type="ECO:0000256" key="6">
    <source>
        <dbReference type="ARBA" id="ARBA00022679"/>
    </source>
</evidence>
<dbReference type="Pfam" id="PF02518">
    <property type="entry name" value="HATPase_c"/>
    <property type="match status" value="1"/>
</dbReference>
<dbReference type="InterPro" id="IPR043150">
    <property type="entry name" value="Phytochrome_PHY_sf"/>
</dbReference>
<keyword evidence="4" id="KW-0600">Photoreceptor protein</keyword>
<dbReference type="Gene3D" id="3.30.450.20">
    <property type="entry name" value="PAS domain"/>
    <property type="match status" value="1"/>
</dbReference>
<dbReference type="Proteomes" id="UP001371218">
    <property type="component" value="Unassembled WGS sequence"/>
</dbReference>
<keyword evidence="12" id="KW-0547">Nucleotide-binding</keyword>
<evidence type="ECO:0000256" key="9">
    <source>
        <dbReference type="ARBA" id="ARBA00023170"/>
    </source>
</evidence>
<dbReference type="Pfam" id="PF08446">
    <property type="entry name" value="PAS_2"/>
    <property type="match status" value="1"/>
</dbReference>
<dbReference type="InterPro" id="IPR001294">
    <property type="entry name" value="Phytochrome"/>
</dbReference>
<comment type="similarity">
    <text evidence="2">In the N-terminal section; belongs to the phytochrome family.</text>
</comment>
<dbReference type="InterPro" id="IPR005467">
    <property type="entry name" value="His_kinase_dom"/>
</dbReference>
<evidence type="ECO:0000256" key="3">
    <source>
        <dbReference type="ARBA" id="ARBA00012438"/>
    </source>
</evidence>
<sequence>MSGTAAAGPPAPEEGDACANEPIRVPGAIQPHGWLLTVSVDGRQVIAWSDNWASLLQGPLKAGAFATVLREWRTDLLRLIDGEGPQSIGVTDVCGQRLHVTAHRLGPCVHLEFEVDAVDLGARAPIYRLARHVVPLMQRSDSVASVCRVVASEMKRLTGFGRCLIYRFDAEGHGEVLAQTLDDGYDSYDGHHFPAGDIPAQARALYRLNHLRLIPDAHYQPVPVRYADGQHTALTLDLSQAQLRSVSPVHLEYMRNMGTAASMSVSIIVRGDLWGLVSCHDHSPRHLPYQTRMACEHLGQLMSLQIEAKEENEQVTEQLRLRQLTLAMVGRMADSDATLQRLVDEPATLLRLGRAVGAAVILNDHCWSVGDTPDAKTLRQLGEWLAHRIEEVTHTDRLPQVAPDFVDRLAGSAGLLAISISKLHRHYVVWFRPEIVQTITWAGDPRKEAVGETGQLHPRRSFASWVEHVRGRSAPWTPAEVHAALELRHALIDLVLRRAEEMAEVAAELGRVNKELEAFSYTVSHDLRAPMRHIAGFVDLVLEMDSGGLTDRSKRYLNHVKEASAHAGLLVDALLEFSRMGRAALKCGWVNADQLVNDLIAEQSSVDADNERIEWRVAHPLPRLWADPVLIQIALRNLIGNAVKYSRDRRPARIDIDGIDDHRGTGLSIADNGVGFQMKYVGKLFGVFQRLHRAEAFEGTGIGLASVRRIVERHGGAVEAFGEPDRGARFSFTLPLPGEAVPSQISP</sequence>
<name>A0ABU9BYQ1_9BURK</name>
<evidence type="ECO:0000256" key="4">
    <source>
        <dbReference type="ARBA" id="ARBA00022543"/>
    </source>
</evidence>
<dbReference type="InterPro" id="IPR016132">
    <property type="entry name" value="Phyto_chromo_attachment"/>
</dbReference>
<organism evidence="12 13">
    <name type="scientific">Ideonella lacteola</name>
    <dbReference type="NCBI Taxonomy" id="2984193"/>
    <lineage>
        <taxon>Bacteria</taxon>
        <taxon>Pseudomonadati</taxon>
        <taxon>Pseudomonadota</taxon>
        <taxon>Betaproteobacteria</taxon>
        <taxon>Burkholderiales</taxon>
        <taxon>Sphaerotilaceae</taxon>
        <taxon>Ideonella</taxon>
    </lineage>
</organism>
<dbReference type="SUPFAM" id="SSF47384">
    <property type="entry name" value="Homodimeric domain of signal transducing histidine kinase"/>
    <property type="match status" value="1"/>
</dbReference>
<dbReference type="SUPFAM" id="SSF55785">
    <property type="entry name" value="PYP-like sensor domain (PAS domain)"/>
    <property type="match status" value="1"/>
</dbReference>
<evidence type="ECO:0000256" key="1">
    <source>
        <dbReference type="ARBA" id="ARBA00000085"/>
    </source>
</evidence>
<dbReference type="Pfam" id="PF00512">
    <property type="entry name" value="HisKA"/>
    <property type="match status" value="1"/>
</dbReference>
<evidence type="ECO:0000256" key="5">
    <source>
        <dbReference type="ARBA" id="ARBA00022606"/>
    </source>
</evidence>
<gene>
    <name evidence="12" type="ORF">AACH06_22330</name>
</gene>
<evidence type="ECO:0000256" key="2">
    <source>
        <dbReference type="ARBA" id="ARBA00006402"/>
    </source>
</evidence>
<dbReference type="SUPFAM" id="SSF55781">
    <property type="entry name" value="GAF domain-like"/>
    <property type="match status" value="2"/>
</dbReference>
<dbReference type="PANTHER" id="PTHR42878">
    <property type="entry name" value="TWO-COMPONENT HISTIDINE KINASE"/>
    <property type="match status" value="1"/>
</dbReference>
<dbReference type="SUPFAM" id="SSF55874">
    <property type="entry name" value="ATPase domain of HSP90 chaperone/DNA topoisomerase II/histidine kinase"/>
    <property type="match status" value="1"/>
</dbReference>
<dbReference type="EC" id="2.7.13.3" evidence="3"/>
<dbReference type="Pfam" id="PF01590">
    <property type="entry name" value="GAF"/>
    <property type="match status" value="1"/>
</dbReference>
<dbReference type="PANTHER" id="PTHR42878:SF15">
    <property type="entry name" value="BACTERIOPHYTOCHROME"/>
    <property type="match status" value="1"/>
</dbReference>
<dbReference type="SMART" id="SM00387">
    <property type="entry name" value="HATPase_c"/>
    <property type="match status" value="1"/>
</dbReference>
<keyword evidence="6" id="KW-0808">Transferase</keyword>
<dbReference type="InterPro" id="IPR050351">
    <property type="entry name" value="BphY/WalK/GraS-like"/>
</dbReference>
<keyword evidence="8" id="KW-0157">Chromophore</keyword>
<dbReference type="InterPro" id="IPR029016">
    <property type="entry name" value="GAF-like_dom_sf"/>
</dbReference>
<dbReference type="Pfam" id="PF00360">
    <property type="entry name" value="PHY"/>
    <property type="match status" value="1"/>
</dbReference>
<protein>
    <recommendedName>
        <fullName evidence="3">histidine kinase</fullName>
        <ecNumber evidence="3">2.7.13.3</ecNumber>
    </recommendedName>
</protein>
<dbReference type="GO" id="GO:0005524">
    <property type="term" value="F:ATP binding"/>
    <property type="evidence" value="ECO:0007669"/>
    <property type="project" value="UniProtKB-KW"/>
</dbReference>
<evidence type="ECO:0000256" key="8">
    <source>
        <dbReference type="ARBA" id="ARBA00022991"/>
    </source>
</evidence>
<dbReference type="PROSITE" id="PS50109">
    <property type="entry name" value="HIS_KIN"/>
    <property type="match status" value="1"/>
</dbReference>
<proteinExistence type="inferred from homology"/>
<dbReference type="PROSITE" id="PS50046">
    <property type="entry name" value="PHYTOCHROME_2"/>
    <property type="match status" value="1"/>
</dbReference>
<dbReference type="PRINTS" id="PR01033">
    <property type="entry name" value="PHYTOCHROME"/>
</dbReference>
<reference evidence="12 13" key="1">
    <citation type="submission" date="2024-04" db="EMBL/GenBank/DDBJ databases">
        <title>Novel species of the genus Ideonella isolated from streams.</title>
        <authorList>
            <person name="Lu H."/>
        </authorList>
    </citation>
    <scope>NUCLEOTIDE SEQUENCE [LARGE SCALE GENOMIC DNA]</scope>
    <source>
        <strain evidence="12 13">DXS29W</strain>
    </source>
</reference>
<dbReference type="Gene3D" id="3.30.450.40">
    <property type="match status" value="1"/>
</dbReference>
<keyword evidence="13" id="KW-1185">Reference proteome</keyword>
<keyword evidence="9" id="KW-0675">Receptor</keyword>
<dbReference type="InterPro" id="IPR013515">
    <property type="entry name" value="Phytochrome_cen-reg"/>
</dbReference>
<dbReference type="RefSeq" id="WP_341427994.1">
    <property type="nucleotide sequence ID" value="NZ_JBBUTG010000018.1"/>
</dbReference>
<keyword evidence="7" id="KW-0418">Kinase</keyword>
<dbReference type="EMBL" id="JBBUTG010000018">
    <property type="protein sequence ID" value="MEK8033568.1"/>
    <property type="molecule type" value="Genomic_DNA"/>
</dbReference>
<dbReference type="InterPro" id="IPR036890">
    <property type="entry name" value="HATPase_C_sf"/>
</dbReference>
<dbReference type="InterPro" id="IPR036097">
    <property type="entry name" value="HisK_dim/P_sf"/>
</dbReference>
<evidence type="ECO:0000313" key="13">
    <source>
        <dbReference type="Proteomes" id="UP001371218"/>
    </source>
</evidence>
<dbReference type="InterPro" id="IPR003661">
    <property type="entry name" value="HisK_dim/P_dom"/>
</dbReference>